<evidence type="ECO:0000256" key="1">
    <source>
        <dbReference type="SAM" id="Phobius"/>
    </source>
</evidence>
<gene>
    <name evidence="2" type="ORF">DEX24_06520</name>
</gene>
<keyword evidence="1" id="KW-0472">Membrane</keyword>
<dbReference type="Proteomes" id="UP000245938">
    <property type="component" value="Unassembled WGS sequence"/>
</dbReference>
<keyword evidence="1" id="KW-1133">Transmembrane helix</keyword>
<name>A0A2U3AMT0_9BACL</name>
<dbReference type="EMBL" id="QFVR01000006">
    <property type="protein sequence ID" value="PWI25853.1"/>
    <property type="molecule type" value="Genomic_DNA"/>
</dbReference>
<evidence type="ECO:0000313" key="2">
    <source>
        <dbReference type="EMBL" id="PWI25853.1"/>
    </source>
</evidence>
<protein>
    <submittedName>
        <fullName evidence="2">Uncharacterized protein</fullName>
    </submittedName>
</protein>
<proteinExistence type="predicted"/>
<accession>A0A2U3AMT0</accession>
<feature type="transmembrane region" description="Helical" evidence="1">
    <location>
        <begin position="9"/>
        <end position="27"/>
    </location>
</feature>
<evidence type="ECO:0000313" key="3">
    <source>
        <dbReference type="Proteomes" id="UP000245938"/>
    </source>
</evidence>
<dbReference type="AlphaFoldDB" id="A0A2U3AMT0"/>
<organism evidence="2 3">
    <name type="scientific">Kurthia sibirica</name>
    <dbReference type="NCBI Taxonomy" id="202750"/>
    <lineage>
        <taxon>Bacteria</taxon>
        <taxon>Bacillati</taxon>
        <taxon>Bacillota</taxon>
        <taxon>Bacilli</taxon>
        <taxon>Bacillales</taxon>
        <taxon>Caryophanaceae</taxon>
        <taxon>Kurthia</taxon>
    </lineage>
</organism>
<sequence length="102" mass="12305">MFTFKQRGVCLFVMYFTFITLSLNPIYSNAFLICSHIGHIESDNKIAIQKTYKIRQKIKSSYSNHYHFKVKNPHYFIKEHKFLSFLFIHRKATHLLSFLIRK</sequence>
<comment type="caution">
    <text evidence="2">The sequence shown here is derived from an EMBL/GenBank/DDBJ whole genome shotgun (WGS) entry which is preliminary data.</text>
</comment>
<reference evidence="2 3" key="1">
    <citation type="submission" date="2018-05" db="EMBL/GenBank/DDBJ databases">
        <title>Kurthia sibirica genome sequence.</title>
        <authorList>
            <person name="Maclea K.S."/>
            <person name="Goen A.E."/>
        </authorList>
    </citation>
    <scope>NUCLEOTIDE SEQUENCE [LARGE SCALE GENOMIC DNA]</scope>
    <source>
        <strain evidence="2 3">ATCC 49154</strain>
    </source>
</reference>
<keyword evidence="1" id="KW-0812">Transmembrane</keyword>
<keyword evidence="3" id="KW-1185">Reference proteome</keyword>